<dbReference type="Proteomes" id="UP001359559">
    <property type="component" value="Unassembled WGS sequence"/>
</dbReference>
<sequence length="141" mass="16071">MGTEQKQRREESPQVLFPDEVIHQKHPLHSTNIFDSALFAFVTLPRLSAYAAYGKHLSGTLNWVVRLGNMKSNSKLVIVSSHLGKETFVKISPPPDSNEKLMNKSILEILGNCLCICYDQRKINLVVWQMKEFGDDQSWNP</sequence>
<name>A0AAN9J6J4_CLITE</name>
<comment type="caution">
    <text evidence="1">The sequence shown here is derived from an EMBL/GenBank/DDBJ whole genome shotgun (WGS) entry which is preliminary data.</text>
</comment>
<accession>A0AAN9J6J4</accession>
<keyword evidence="2" id="KW-1185">Reference proteome</keyword>
<dbReference type="AlphaFoldDB" id="A0AAN9J6J4"/>
<organism evidence="1 2">
    <name type="scientific">Clitoria ternatea</name>
    <name type="common">Butterfly pea</name>
    <dbReference type="NCBI Taxonomy" id="43366"/>
    <lineage>
        <taxon>Eukaryota</taxon>
        <taxon>Viridiplantae</taxon>
        <taxon>Streptophyta</taxon>
        <taxon>Embryophyta</taxon>
        <taxon>Tracheophyta</taxon>
        <taxon>Spermatophyta</taxon>
        <taxon>Magnoliopsida</taxon>
        <taxon>eudicotyledons</taxon>
        <taxon>Gunneridae</taxon>
        <taxon>Pentapetalae</taxon>
        <taxon>rosids</taxon>
        <taxon>fabids</taxon>
        <taxon>Fabales</taxon>
        <taxon>Fabaceae</taxon>
        <taxon>Papilionoideae</taxon>
        <taxon>50 kb inversion clade</taxon>
        <taxon>NPAAA clade</taxon>
        <taxon>indigoferoid/millettioid clade</taxon>
        <taxon>Phaseoleae</taxon>
        <taxon>Clitoria</taxon>
    </lineage>
</organism>
<reference evidence="1 2" key="1">
    <citation type="submission" date="2024-01" db="EMBL/GenBank/DDBJ databases">
        <title>The genomes of 5 underutilized Papilionoideae crops provide insights into root nodulation and disease resistance.</title>
        <authorList>
            <person name="Yuan L."/>
        </authorList>
    </citation>
    <scope>NUCLEOTIDE SEQUENCE [LARGE SCALE GENOMIC DNA]</scope>
    <source>
        <strain evidence="1">LY-2023</strain>
        <tissue evidence="1">Leaf</tissue>
    </source>
</reference>
<evidence type="ECO:0000313" key="2">
    <source>
        <dbReference type="Proteomes" id="UP001359559"/>
    </source>
</evidence>
<protein>
    <submittedName>
        <fullName evidence="1">Uncharacterized protein</fullName>
    </submittedName>
</protein>
<gene>
    <name evidence="1" type="ORF">RJT34_15954</name>
</gene>
<dbReference type="EMBL" id="JAYKXN010000004">
    <property type="protein sequence ID" value="KAK7293093.1"/>
    <property type="molecule type" value="Genomic_DNA"/>
</dbReference>
<evidence type="ECO:0000313" key="1">
    <source>
        <dbReference type="EMBL" id="KAK7293093.1"/>
    </source>
</evidence>
<proteinExistence type="predicted"/>